<evidence type="ECO:0000256" key="2">
    <source>
        <dbReference type="SAM" id="Phobius"/>
    </source>
</evidence>
<proteinExistence type="predicted"/>
<feature type="region of interest" description="Disordered" evidence="1">
    <location>
        <begin position="98"/>
        <end position="125"/>
    </location>
</feature>
<feature type="transmembrane region" description="Helical" evidence="2">
    <location>
        <begin position="6"/>
        <end position="29"/>
    </location>
</feature>
<comment type="caution">
    <text evidence="4">The sequence shown here is derived from an EMBL/GenBank/DDBJ whole genome shotgun (WGS) entry which is preliminary data.</text>
</comment>
<evidence type="ECO:0000256" key="1">
    <source>
        <dbReference type="SAM" id="MobiDB-lite"/>
    </source>
</evidence>
<dbReference type="InterPro" id="IPR002477">
    <property type="entry name" value="Peptidoglycan-bd-like"/>
</dbReference>
<dbReference type="RefSeq" id="WP_164734926.1">
    <property type="nucleotide sequence ID" value="NZ_BMKB01000004.1"/>
</dbReference>
<dbReference type="AlphaFoldDB" id="A0A916RGB3"/>
<dbReference type="Proteomes" id="UP000596977">
    <property type="component" value="Unassembled WGS sequence"/>
</dbReference>
<dbReference type="Pfam" id="PF01471">
    <property type="entry name" value="PG_binding_1"/>
    <property type="match status" value="2"/>
</dbReference>
<name>A0A916RGB3_9HYPH</name>
<protein>
    <submittedName>
        <fullName evidence="4">Peptidoglycan-binding protein</fullName>
    </submittedName>
</protein>
<evidence type="ECO:0000313" key="5">
    <source>
        <dbReference type="Proteomes" id="UP000596977"/>
    </source>
</evidence>
<dbReference type="EMBL" id="BMKB01000004">
    <property type="protein sequence ID" value="GGA54706.1"/>
    <property type="molecule type" value="Genomic_DNA"/>
</dbReference>
<reference evidence="4 5" key="1">
    <citation type="journal article" date="2014" name="Int. J. Syst. Evol. Microbiol.">
        <title>Complete genome sequence of Corynebacterium casei LMG S-19264T (=DSM 44701T), isolated from a smear-ripened cheese.</title>
        <authorList>
            <consortium name="US DOE Joint Genome Institute (JGI-PGF)"/>
            <person name="Walter F."/>
            <person name="Albersmeier A."/>
            <person name="Kalinowski J."/>
            <person name="Ruckert C."/>
        </authorList>
    </citation>
    <scope>NUCLEOTIDE SEQUENCE [LARGE SCALE GENOMIC DNA]</scope>
    <source>
        <strain evidence="4 5">CGMCC 1.15896</strain>
    </source>
</reference>
<dbReference type="InterPro" id="IPR036365">
    <property type="entry name" value="PGBD-like_sf"/>
</dbReference>
<sequence>MTTGSVAHIPLALGSALAALAGAGVRWCVERFVQAPMATSGIVLVAGLTLMGGANALFMQDARHPAPLFVSGDAGSRINTPPPVEPVVVQPVERPEGLTTQSAPAAQPTPQAQTAPVQPQESRSVGNADIAELQQKLQALGLFDGTIDGFYGPKTADAIRAFESRFDMPRTGAASPQVLDAVRRAPLNGAQNGAATQQQAPVPPQPAQQQAQAQPQQQQSAAPLFDPSAQTNMVGMAQMGDIGALIEDSEPATGHEARAQESQPMPERVETAATPSITETVMSLNPLNQEQAAQAVPPSRDRDLVSTVQRGLNRLGFLQAPVNGVADATTARAIRQFQIFHNYRPTGEVTLDLVDMLEAAGAYM</sequence>
<organism evidence="4 5">
    <name type="scientific">Pelagibacterium lentulum</name>
    <dbReference type="NCBI Taxonomy" id="2029865"/>
    <lineage>
        <taxon>Bacteria</taxon>
        <taxon>Pseudomonadati</taxon>
        <taxon>Pseudomonadota</taxon>
        <taxon>Alphaproteobacteria</taxon>
        <taxon>Hyphomicrobiales</taxon>
        <taxon>Devosiaceae</taxon>
        <taxon>Pelagibacterium</taxon>
    </lineage>
</organism>
<keyword evidence="2" id="KW-1133">Transmembrane helix</keyword>
<evidence type="ECO:0000259" key="3">
    <source>
        <dbReference type="Pfam" id="PF01471"/>
    </source>
</evidence>
<dbReference type="SUPFAM" id="SSF47090">
    <property type="entry name" value="PGBD-like"/>
    <property type="match status" value="2"/>
</dbReference>
<feature type="compositionally biased region" description="Low complexity" evidence="1">
    <location>
        <begin position="207"/>
        <end position="222"/>
    </location>
</feature>
<feature type="domain" description="Peptidoglycan binding-like" evidence="3">
    <location>
        <begin position="302"/>
        <end position="357"/>
    </location>
</feature>
<feature type="transmembrane region" description="Helical" evidence="2">
    <location>
        <begin position="41"/>
        <end position="59"/>
    </location>
</feature>
<keyword evidence="2" id="KW-0472">Membrane</keyword>
<dbReference type="InterPro" id="IPR036366">
    <property type="entry name" value="PGBDSf"/>
</dbReference>
<keyword evidence="2" id="KW-0812">Transmembrane</keyword>
<feature type="region of interest" description="Disordered" evidence="1">
    <location>
        <begin position="191"/>
        <end position="222"/>
    </location>
</feature>
<accession>A0A916RGB3</accession>
<feature type="compositionally biased region" description="Low complexity" evidence="1">
    <location>
        <begin position="191"/>
        <end position="200"/>
    </location>
</feature>
<dbReference type="Gene3D" id="1.10.101.10">
    <property type="entry name" value="PGBD-like superfamily/PGBD"/>
    <property type="match status" value="2"/>
</dbReference>
<feature type="compositionally biased region" description="Low complexity" evidence="1">
    <location>
        <begin position="99"/>
        <end position="120"/>
    </location>
</feature>
<gene>
    <name evidence="4" type="ORF">GCM10011499_26100</name>
</gene>
<keyword evidence="5" id="KW-1185">Reference proteome</keyword>
<feature type="domain" description="Peptidoglycan binding-like" evidence="3">
    <location>
        <begin position="128"/>
        <end position="181"/>
    </location>
</feature>
<evidence type="ECO:0000313" key="4">
    <source>
        <dbReference type="EMBL" id="GGA54706.1"/>
    </source>
</evidence>